<accession>Q0UVT5</accession>
<feature type="region of interest" description="Disordered" evidence="1">
    <location>
        <begin position="1"/>
        <end position="44"/>
    </location>
</feature>
<feature type="compositionally biased region" description="Basic and acidic residues" evidence="1">
    <location>
        <begin position="16"/>
        <end position="29"/>
    </location>
</feature>
<dbReference type="KEGG" id="pno:SNOG_04129"/>
<dbReference type="Proteomes" id="UP000001055">
    <property type="component" value="Unassembled WGS sequence"/>
</dbReference>
<evidence type="ECO:0000313" key="2">
    <source>
        <dbReference type="EMBL" id="EAT87889.1"/>
    </source>
</evidence>
<dbReference type="InParanoid" id="Q0UVT5"/>
<name>Q0UVT5_PHANO</name>
<dbReference type="EMBL" id="CH445330">
    <property type="protein sequence ID" value="EAT87889.1"/>
    <property type="molecule type" value="Genomic_DNA"/>
</dbReference>
<evidence type="ECO:0000256" key="1">
    <source>
        <dbReference type="SAM" id="MobiDB-lite"/>
    </source>
</evidence>
<proteinExistence type="predicted"/>
<dbReference type="RefSeq" id="XP_001794554.1">
    <property type="nucleotide sequence ID" value="XM_001794502.1"/>
</dbReference>
<dbReference type="GeneID" id="5971422"/>
<gene>
    <name evidence="2" type="ORF">SNOG_04129</name>
</gene>
<protein>
    <submittedName>
        <fullName evidence="2">Uncharacterized protein</fullName>
    </submittedName>
</protein>
<evidence type="ECO:0000313" key="3">
    <source>
        <dbReference type="Proteomes" id="UP000001055"/>
    </source>
</evidence>
<organism evidence="2 3">
    <name type="scientific">Phaeosphaeria nodorum (strain SN15 / ATCC MYA-4574 / FGSC 10173)</name>
    <name type="common">Glume blotch fungus</name>
    <name type="synonym">Parastagonospora nodorum</name>
    <dbReference type="NCBI Taxonomy" id="321614"/>
    <lineage>
        <taxon>Eukaryota</taxon>
        <taxon>Fungi</taxon>
        <taxon>Dikarya</taxon>
        <taxon>Ascomycota</taxon>
        <taxon>Pezizomycotina</taxon>
        <taxon>Dothideomycetes</taxon>
        <taxon>Pleosporomycetidae</taxon>
        <taxon>Pleosporales</taxon>
        <taxon>Pleosporineae</taxon>
        <taxon>Phaeosphaeriaceae</taxon>
        <taxon>Parastagonospora</taxon>
    </lineage>
</organism>
<reference evidence="3" key="1">
    <citation type="journal article" date="2007" name="Plant Cell">
        <title>Dothideomycete-plant interactions illuminated by genome sequencing and EST analysis of the wheat pathogen Stagonospora nodorum.</title>
        <authorList>
            <person name="Hane J.K."/>
            <person name="Lowe R.G."/>
            <person name="Solomon P.S."/>
            <person name="Tan K.C."/>
            <person name="Schoch C.L."/>
            <person name="Spatafora J.W."/>
            <person name="Crous P.W."/>
            <person name="Kodira C."/>
            <person name="Birren B.W."/>
            <person name="Galagan J.E."/>
            <person name="Torriani S.F."/>
            <person name="McDonald B.A."/>
            <person name="Oliver R.P."/>
        </authorList>
    </citation>
    <scope>NUCLEOTIDE SEQUENCE [LARGE SCALE GENOMIC DNA]</scope>
    <source>
        <strain evidence="3">SN15 / ATCC MYA-4574 / FGSC 10173</strain>
    </source>
</reference>
<sequence length="112" mass="12261">MTDSPGNERAGAIARLNHDPSRSDTKEHGQGCLFPLRPNQQPPSYIRIETTTPGGLHSHCQGTHIAMSFGRPAQPTAKMFLLSDSFERTRSKRCIHGIANPDCGMTAFLLSE</sequence>
<dbReference type="AlphaFoldDB" id="Q0UVT5"/>